<protein>
    <recommendedName>
        <fullName evidence="5">Anaphase-promoting complex subunit 4-like WD40 domain-containing protein</fullName>
    </recommendedName>
</protein>
<gene>
    <name evidence="6" type="ORF">CRE_25310</name>
</gene>
<organism evidence="7">
    <name type="scientific">Caenorhabditis remanei</name>
    <name type="common">Caenorhabditis vulgaris</name>
    <dbReference type="NCBI Taxonomy" id="31234"/>
    <lineage>
        <taxon>Eukaryota</taxon>
        <taxon>Metazoa</taxon>
        <taxon>Ecdysozoa</taxon>
        <taxon>Nematoda</taxon>
        <taxon>Chromadorea</taxon>
        <taxon>Rhabditida</taxon>
        <taxon>Rhabditina</taxon>
        <taxon>Rhabditomorpha</taxon>
        <taxon>Rhabditoidea</taxon>
        <taxon>Rhabditidae</taxon>
        <taxon>Peloderinae</taxon>
        <taxon>Caenorhabditis</taxon>
    </lineage>
</organism>
<dbReference type="AlphaFoldDB" id="E3LSG5"/>
<dbReference type="GO" id="GO:0051301">
    <property type="term" value="P:cell division"/>
    <property type="evidence" value="ECO:0007669"/>
    <property type="project" value="UniProtKB-KW"/>
</dbReference>
<sequence>MDFSIIKTQILNNRRTFRTPFKVTSMCFSPQKDLIALGSKTGDVMVKRTSWKMIWKTNVSMVPAVGTECKTDSPVTAMHFSPDGRFIAAATNKGILHLLDVETGKIRYSVK</sequence>
<evidence type="ECO:0000313" key="6">
    <source>
        <dbReference type="EMBL" id="EFP09346.1"/>
    </source>
</evidence>
<dbReference type="OrthoDB" id="47802at2759"/>
<dbReference type="Gene3D" id="2.130.10.10">
    <property type="entry name" value="YVTN repeat-like/Quinoprotein amine dehydrogenase"/>
    <property type="match status" value="1"/>
</dbReference>
<dbReference type="OMA" id="ECKTDSP"/>
<dbReference type="GO" id="GO:0005680">
    <property type="term" value="C:anaphase-promoting complex"/>
    <property type="evidence" value="ECO:0007669"/>
    <property type="project" value="InterPro"/>
</dbReference>
<feature type="domain" description="Anaphase-promoting complex subunit 4-like WD40" evidence="5">
    <location>
        <begin position="26"/>
        <end position="110"/>
    </location>
</feature>
<evidence type="ECO:0000259" key="5">
    <source>
        <dbReference type="Pfam" id="PF12894"/>
    </source>
</evidence>
<dbReference type="Pfam" id="PF12894">
    <property type="entry name" value="ANAPC4_WD40"/>
    <property type="match status" value="1"/>
</dbReference>
<evidence type="ECO:0000256" key="4">
    <source>
        <dbReference type="ARBA" id="ARBA00023306"/>
    </source>
</evidence>
<dbReference type="InterPro" id="IPR024789">
    <property type="entry name" value="APC4"/>
</dbReference>
<evidence type="ECO:0000313" key="7">
    <source>
        <dbReference type="Proteomes" id="UP000008281"/>
    </source>
</evidence>
<dbReference type="GO" id="GO:0031145">
    <property type="term" value="P:anaphase-promoting complex-dependent catabolic process"/>
    <property type="evidence" value="ECO:0007669"/>
    <property type="project" value="InterPro"/>
</dbReference>
<reference evidence="6" key="1">
    <citation type="submission" date="2007-07" db="EMBL/GenBank/DDBJ databases">
        <title>PCAP assembly of the Caenorhabditis remanei genome.</title>
        <authorList>
            <consortium name="The Caenorhabditis remanei Sequencing Consortium"/>
            <person name="Wilson R.K."/>
        </authorList>
    </citation>
    <scope>NUCLEOTIDE SEQUENCE [LARGE SCALE GENOMIC DNA]</scope>
    <source>
        <strain evidence="6">PB4641</strain>
    </source>
</reference>
<dbReference type="EMBL" id="DS268414">
    <property type="protein sequence ID" value="EFP09346.1"/>
    <property type="molecule type" value="Genomic_DNA"/>
</dbReference>
<dbReference type="GO" id="GO:0034399">
    <property type="term" value="C:nuclear periphery"/>
    <property type="evidence" value="ECO:0007669"/>
    <property type="project" value="TreeGrafter"/>
</dbReference>
<keyword evidence="7" id="KW-1185">Reference proteome</keyword>
<dbReference type="PANTHER" id="PTHR13260:SF0">
    <property type="entry name" value="ANAPHASE-PROMOTING COMPLEX SUBUNIT 4"/>
    <property type="match status" value="1"/>
</dbReference>
<dbReference type="InterPro" id="IPR015943">
    <property type="entry name" value="WD40/YVTN_repeat-like_dom_sf"/>
</dbReference>
<keyword evidence="3" id="KW-0833">Ubl conjugation pathway</keyword>
<dbReference type="InParanoid" id="E3LSG5"/>
<dbReference type="InterPro" id="IPR024977">
    <property type="entry name" value="Apc4-like_WD40_dom"/>
</dbReference>
<name>E3LSG5_CAERE</name>
<keyword evidence="4" id="KW-0131">Cell cycle</keyword>
<keyword evidence="2" id="KW-0498">Mitosis</keyword>
<accession>E3LSG5</accession>
<evidence type="ECO:0000256" key="3">
    <source>
        <dbReference type="ARBA" id="ARBA00022786"/>
    </source>
</evidence>
<evidence type="ECO:0000256" key="1">
    <source>
        <dbReference type="ARBA" id="ARBA00022618"/>
    </source>
</evidence>
<evidence type="ECO:0000256" key="2">
    <source>
        <dbReference type="ARBA" id="ARBA00022776"/>
    </source>
</evidence>
<proteinExistence type="predicted"/>
<keyword evidence="1" id="KW-0132">Cell division</keyword>
<dbReference type="SUPFAM" id="SSF50978">
    <property type="entry name" value="WD40 repeat-like"/>
    <property type="match status" value="1"/>
</dbReference>
<dbReference type="GO" id="GO:0070979">
    <property type="term" value="P:protein K11-linked ubiquitination"/>
    <property type="evidence" value="ECO:0007669"/>
    <property type="project" value="TreeGrafter"/>
</dbReference>
<dbReference type="eggNOG" id="ENOG502SDZW">
    <property type="taxonomic scope" value="Eukaryota"/>
</dbReference>
<dbReference type="HOGENOM" id="CLU_172757_0_0_1"/>
<dbReference type="STRING" id="31234.E3LSG5"/>
<dbReference type="Proteomes" id="UP000008281">
    <property type="component" value="Unassembled WGS sequence"/>
</dbReference>
<dbReference type="InterPro" id="IPR036322">
    <property type="entry name" value="WD40_repeat_dom_sf"/>
</dbReference>
<dbReference type="PANTHER" id="PTHR13260">
    <property type="entry name" value="ANAPHASE PROMOTING COMPLEX SUBUNIT 4 APC4"/>
    <property type="match status" value="1"/>
</dbReference>